<evidence type="ECO:0000313" key="3">
    <source>
        <dbReference type="EMBL" id="MCD2422594.1"/>
    </source>
</evidence>
<dbReference type="Gene3D" id="2.170.130.10">
    <property type="entry name" value="TonB-dependent receptor, plug domain"/>
    <property type="match status" value="1"/>
</dbReference>
<keyword evidence="1" id="KW-0812">Transmembrane</keyword>
<dbReference type="PROSITE" id="PS52016">
    <property type="entry name" value="TONB_DEPENDENT_REC_3"/>
    <property type="match status" value="1"/>
</dbReference>
<protein>
    <submittedName>
        <fullName evidence="3">TonB-dependent receptor</fullName>
    </submittedName>
</protein>
<dbReference type="InterPro" id="IPR012910">
    <property type="entry name" value="Plug_dom"/>
</dbReference>
<evidence type="ECO:0000313" key="4">
    <source>
        <dbReference type="Proteomes" id="UP001199816"/>
    </source>
</evidence>
<dbReference type="RefSeq" id="WP_231003726.1">
    <property type="nucleotide sequence ID" value="NZ_JAJNEC010000004.1"/>
</dbReference>
<dbReference type="SUPFAM" id="SSF49464">
    <property type="entry name" value="Carboxypeptidase regulatory domain-like"/>
    <property type="match status" value="1"/>
</dbReference>
<keyword evidence="3" id="KW-0675">Receptor</keyword>
<keyword evidence="1" id="KW-0813">Transport</keyword>
<dbReference type="InterPro" id="IPR023996">
    <property type="entry name" value="TonB-dep_OMP_SusC/RagA"/>
</dbReference>
<dbReference type="Gene3D" id="2.60.40.1120">
    <property type="entry name" value="Carboxypeptidase-like, regulatory domain"/>
    <property type="match status" value="1"/>
</dbReference>
<dbReference type="NCBIfam" id="TIGR04056">
    <property type="entry name" value="OMP_RagA_SusC"/>
    <property type="match status" value="1"/>
</dbReference>
<sequence length="1063" mass="118612">MNWLKIKKEICLLVVLLGAFFLVPLAGNTQEQKAASKSKKEVRGTVTDSSGVLFGATVYVKDQTAIGTTTDANGKYILDVPGENSVLVFEMSGYTAVELPVKGQSVIDVSLKVSHSKMDEIVVVAFGTQKKSSVIGSVTTVRPEDLKIPSSNLTQALAGRVAGIIAYQRSGEPGADNAEFFVRGATTFGYKKDPLILIDGMEYTTTELARLNVDDIASFSIMKDATANALYGSRGANGVILITTKEGKEGRAKINIRFENSISTPTKMVQISDPITYMKLENEAVLTRNPLGILPYSQSKIDNTISGINPEMFPTVDWQNEMLTKNTNNQRLNMNLSGGGGVATYYIAGSMNQDHGNLKVDHRNNFNTNISLKTYTIRSNVNLKVTKTTSAMVRLFGTFDGYTGPITSGAAMYMNIMRTSPVLFRPYYQPDSTHRFVNHILFGNAETGNYFNPYADMTRGYKQYSNSLMGSQIELNQDLSSIITPGLSLRGMMTTNRRANFTVTRAYKPFYVTPASYDKFSNSFILRDLNAETGSDYIDFVPGSKSVLSTFRGELASNYNRTFGKHNVTGMALFIIQNDANGNETTLQRSLPKRNITLGGRGTYSYDSRYYTELNFAYNGSERFDKTHRFGFFPSIGVAWAVSNEAFFAPLRNVFSKLRLRANIGLGGNDEIGSASDRFFYLSNVNMNDDAYKFSFGTDGGYTRNGISVSRYNNSEITWETARNSTFGLEATLFRKLDITAEYFIEHRYNILMDRASIPLSMGLEGATPKANVGEARSRSIDINMNYNQKVTNDLGLQFIGNFTYAKNRFEAYEEPEYPYPWLYRKGQPVNQSWGYIAERLFVDDEEVRSSPSQVFGSTVTRGGDIKFRDVSGDGVINQNDMVPIGFPTAPEIVYGFGLSGNYKNFEFSFFAQGSARSSFWINPQSTAPFISYRYGSDDPAPADVQLKNQLLKAYADDHWSEDNRNLYALWPRLSYTTNSNNNQSSTWFMRDGSFLRLKQLQGAYTVPSRLSNKIKMTKLKIYFTGGNLFTFSKFDLWDVEMGGDGLRYPLQKTFTIGIDASF</sequence>
<gene>
    <name evidence="3" type="ORF">LQ567_07455</name>
</gene>
<comment type="subcellular location">
    <subcellularLocation>
        <location evidence="1">Cell outer membrane</location>
        <topology evidence="1">Multi-pass membrane protein</topology>
    </subcellularLocation>
</comment>
<keyword evidence="1" id="KW-1134">Transmembrane beta strand</keyword>
<keyword evidence="1" id="KW-0998">Cell outer membrane</keyword>
<comment type="caution">
    <text evidence="3">The sequence shown here is derived from an EMBL/GenBank/DDBJ whole genome shotgun (WGS) entry which is preliminary data.</text>
</comment>
<evidence type="ECO:0000256" key="1">
    <source>
        <dbReference type="PROSITE-ProRule" id="PRU01360"/>
    </source>
</evidence>
<accession>A0ABS8PN96</accession>
<keyword evidence="4" id="KW-1185">Reference proteome</keyword>
<dbReference type="InterPro" id="IPR023997">
    <property type="entry name" value="TonB-dep_OMP_SusC/RagA_CS"/>
</dbReference>
<dbReference type="SUPFAM" id="SSF56935">
    <property type="entry name" value="Porins"/>
    <property type="match status" value="1"/>
</dbReference>
<proteinExistence type="inferred from homology"/>
<dbReference type="InterPro" id="IPR039426">
    <property type="entry name" value="TonB-dep_rcpt-like"/>
</dbReference>
<comment type="similarity">
    <text evidence="1">Belongs to the TonB-dependent receptor family.</text>
</comment>
<reference evidence="3 4" key="1">
    <citation type="submission" date="2021-11" db="EMBL/GenBank/DDBJ databases">
        <title>Genomic of Niabella pedocola.</title>
        <authorList>
            <person name="Wu T."/>
        </authorList>
    </citation>
    <scope>NUCLEOTIDE SEQUENCE [LARGE SCALE GENOMIC DNA]</scope>
    <source>
        <strain evidence="3 4">JCM 31011</strain>
    </source>
</reference>
<dbReference type="Pfam" id="PF13715">
    <property type="entry name" value="CarbopepD_reg_2"/>
    <property type="match status" value="1"/>
</dbReference>
<dbReference type="EMBL" id="JAJNEC010000004">
    <property type="protein sequence ID" value="MCD2422594.1"/>
    <property type="molecule type" value="Genomic_DNA"/>
</dbReference>
<feature type="domain" description="TonB-dependent receptor plug" evidence="2">
    <location>
        <begin position="131"/>
        <end position="239"/>
    </location>
</feature>
<dbReference type="Proteomes" id="UP001199816">
    <property type="component" value="Unassembled WGS sequence"/>
</dbReference>
<dbReference type="InterPro" id="IPR008969">
    <property type="entry name" value="CarboxyPept-like_regulatory"/>
</dbReference>
<dbReference type="Pfam" id="PF07715">
    <property type="entry name" value="Plug"/>
    <property type="match status" value="1"/>
</dbReference>
<name>A0ABS8PN96_9BACT</name>
<keyword evidence="1" id="KW-0472">Membrane</keyword>
<dbReference type="InterPro" id="IPR037066">
    <property type="entry name" value="Plug_dom_sf"/>
</dbReference>
<evidence type="ECO:0000259" key="2">
    <source>
        <dbReference type="Pfam" id="PF07715"/>
    </source>
</evidence>
<organism evidence="3 4">
    <name type="scientific">Niabella pedocola</name>
    <dbReference type="NCBI Taxonomy" id="1752077"/>
    <lineage>
        <taxon>Bacteria</taxon>
        <taxon>Pseudomonadati</taxon>
        <taxon>Bacteroidota</taxon>
        <taxon>Chitinophagia</taxon>
        <taxon>Chitinophagales</taxon>
        <taxon>Chitinophagaceae</taxon>
        <taxon>Niabella</taxon>
    </lineage>
</organism>
<dbReference type="NCBIfam" id="TIGR04057">
    <property type="entry name" value="SusC_RagA_signa"/>
    <property type="match status" value="1"/>
</dbReference>